<dbReference type="AlphaFoldDB" id="A0AAD5W056"/>
<keyword evidence="3" id="KW-1185">Reference proteome</keyword>
<dbReference type="Proteomes" id="UP001213000">
    <property type="component" value="Unassembled WGS sequence"/>
</dbReference>
<evidence type="ECO:0000256" key="1">
    <source>
        <dbReference type="SAM" id="Phobius"/>
    </source>
</evidence>
<keyword evidence="1" id="KW-0472">Membrane</keyword>
<reference evidence="2" key="1">
    <citation type="submission" date="2022-07" db="EMBL/GenBank/DDBJ databases">
        <title>Genome Sequence of Leucocoprinus birnbaumii.</title>
        <authorList>
            <person name="Buettner E."/>
        </authorList>
    </citation>
    <scope>NUCLEOTIDE SEQUENCE</scope>
    <source>
        <strain evidence="2">VT141</strain>
    </source>
</reference>
<gene>
    <name evidence="2" type="ORF">NP233_g4960</name>
</gene>
<protein>
    <recommendedName>
        <fullName evidence="4">HNH nuclease domain-containing protein</fullName>
    </recommendedName>
</protein>
<proteinExistence type="predicted"/>
<dbReference type="EMBL" id="JANIEX010000280">
    <property type="protein sequence ID" value="KAJ3569579.1"/>
    <property type="molecule type" value="Genomic_DNA"/>
</dbReference>
<feature type="transmembrane region" description="Helical" evidence="1">
    <location>
        <begin position="622"/>
        <end position="646"/>
    </location>
</feature>
<evidence type="ECO:0008006" key="4">
    <source>
        <dbReference type="Google" id="ProtNLM"/>
    </source>
</evidence>
<accession>A0AAD5W056</accession>
<name>A0AAD5W056_9AGAR</name>
<sequence length="740" mass="82052">MRIGASNSKFNIESTKVIHKILTFSPAPDAVAVEFLNELEKVKGITSLVAPVRCRVSRLDSLTWAAAIIYLLSSKLTKEQGLQALEPLSNLATEMLTHLLIASKAFLYQFGSCLQLAGAARNPGGKKTPQDTAHSTPDTYHSCEMQNLLENSVTKRSQSALKQLLLRRDGFICPFTGNPFKPPRRVVPRASHILPFSFGDKPLTLRALEIFTGRLLADQVHNMINHPCNAFNAESNAHESYDNLAWGIEAVNEDNQVNIILEQGSRELTLPQWKYYFREIRPDEISSTITLREGQEIIFGLGNPDGEVIDRPNPEYCNIKLALARAVHACGVADIIAEMDWDIDDDEAIVNLPVYFGGPFIPDDILFQSLSLLLTQSVLVQATSRSTGEFSQFASANTSDMFPGKSGSCLESRLLENVPVRSRRFRNSLKWSLESEICGSQLNLFYMTVLETPPSQHPHYNFLGIEKGVNHSASDISVTSDLYPPLNALLPLNRRRRKLYIRVTTFIVLEIIFLIFAYYTLLHPIPLQNDTKDELTLLSSLTVTLTEFKAGITAVAVVWHTIACFFVKDVIAAVCSAEFMAQYRRSGTLEPGKSDRVSTVTSSIFDNIFHFLGRSASWEFRLGFMITLVLMTVGPLGSGTITVGSIPTSLVKPISIANVTGLPPSYPASAQAYHDMVAKANAILRLEGLGNTLFGYNMSTGDDASDSVLVPWPSMDIRKIIKVRQRVIKGVERYRTVSEL</sequence>
<feature type="transmembrane region" description="Helical" evidence="1">
    <location>
        <begin position="499"/>
        <end position="521"/>
    </location>
</feature>
<comment type="caution">
    <text evidence="2">The sequence shown here is derived from an EMBL/GenBank/DDBJ whole genome shotgun (WGS) entry which is preliminary data.</text>
</comment>
<keyword evidence="1" id="KW-1133">Transmembrane helix</keyword>
<keyword evidence="1" id="KW-0812">Transmembrane</keyword>
<evidence type="ECO:0000313" key="3">
    <source>
        <dbReference type="Proteomes" id="UP001213000"/>
    </source>
</evidence>
<evidence type="ECO:0000313" key="2">
    <source>
        <dbReference type="EMBL" id="KAJ3569579.1"/>
    </source>
</evidence>
<organism evidence="2 3">
    <name type="scientific">Leucocoprinus birnbaumii</name>
    <dbReference type="NCBI Taxonomy" id="56174"/>
    <lineage>
        <taxon>Eukaryota</taxon>
        <taxon>Fungi</taxon>
        <taxon>Dikarya</taxon>
        <taxon>Basidiomycota</taxon>
        <taxon>Agaricomycotina</taxon>
        <taxon>Agaricomycetes</taxon>
        <taxon>Agaricomycetidae</taxon>
        <taxon>Agaricales</taxon>
        <taxon>Agaricineae</taxon>
        <taxon>Agaricaceae</taxon>
        <taxon>Leucocoprinus</taxon>
    </lineage>
</organism>